<reference evidence="2" key="1">
    <citation type="submission" date="2023-03" db="EMBL/GenBank/DDBJ databases">
        <title>Massive genome expansion in bonnet fungi (Mycena s.s.) driven by repeated elements and novel gene families across ecological guilds.</title>
        <authorList>
            <consortium name="Lawrence Berkeley National Laboratory"/>
            <person name="Harder C.B."/>
            <person name="Miyauchi S."/>
            <person name="Viragh M."/>
            <person name="Kuo A."/>
            <person name="Thoen E."/>
            <person name="Andreopoulos B."/>
            <person name="Lu D."/>
            <person name="Skrede I."/>
            <person name="Drula E."/>
            <person name="Henrissat B."/>
            <person name="Morin E."/>
            <person name="Kohler A."/>
            <person name="Barry K."/>
            <person name="LaButti K."/>
            <person name="Morin E."/>
            <person name="Salamov A."/>
            <person name="Lipzen A."/>
            <person name="Mereny Z."/>
            <person name="Hegedus B."/>
            <person name="Baldrian P."/>
            <person name="Stursova M."/>
            <person name="Weitz H."/>
            <person name="Taylor A."/>
            <person name="Grigoriev I.V."/>
            <person name="Nagy L.G."/>
            <person name="Martin F."/>
            <person name="Kauserud H."/>
        </authorList>
    </citation>
    <scope>NUCLEOTIDE SEQUENCE</scope>
    <source>
        <strain evidence="2">CBHHK188m</strain>
    </source>
</reference>
<feature type="compositionally biased region" description="Acidic residues" evidence="1">
    <location>
        <begin position="46"/>
        <end position="64"/>
    </location>
</feature>
<sequence>MLNLWTSHLRKTRSGTVFAAWMNEANALRAEDFQFGPLVSCAVAAESDDQEDREPDDDMDDIDVEWPPNPDTSIDEQWPHPDPLNDVDDPPPPPPPPKRRRATSFDDLLATGKPQTGNHRHRAAKRAKGIESKGYEARASTIRDHILPAEPVAAPAFDAADLPAAQGAYAAKAETKQEKYGHKKRRTLAELIGLGFQVIHWNGIDARPLVDSTGRIFAVLAGQPTKDRYHESVDRAYDFIKTQGTASRFPAAMCRHRRGLFAAINIGLTYGKGQTTPTWLDNKKYTSLAERLLANTDIIQMANFASAAFRLWAPLLYAYYVDYNARLVDALPNPRRPFPKSVFSSVAFNFGPNLWPSSTATCATFLMMVVEFPAGALILLPSATIVHSNIPVKDSEERVSFTQFTAGGLFRYIDNGCRTQDRLASEDPEKFARLMKLRESRWQDGLALFSTLDEPLPDE</sequence>
<gene>
    <name evidence="2" type="ORF">DFH07DRAFT_966423</name>
</gene>
<feature type="compositionally biased region" description="Basic residues" evidence="1">
    <location>
        <begin position="118"/>
        <end position="127"/>
    </location>
</feature>
<protein>
    <submittedName>
        <fullName evidence="2">Uncharacterized protein</fullName>
    </submittedName>
</protein>
<name>A0AAD7I8T2_9AGAR</name>
<dbReference type="AlphaFoldDB" id="A0AAD7I8T2"/>
<feature type="region of interest" description="Disordered" evidence="1">
    <location>
        <begin position="45"/>
        <end position="131"/>
    </location>
</feature>
<dbReference type="Proteomes" id="UP001215280">
    <property type="component" value="Unassembled WGS sequence"/>
</dbReference>
<organism evidence="2 3">
    <name type="scientific">Mycena maculata</name>
    <dbReference type="NCBI Taxonomy" id="230809"/>
    <lineage>
        <taxon>Eukaryota</taxon>
        <taxon>Fungi</taxon>
        <taxon>Dikarya</taxon>
        <taxon>Basidiomycota</taxon>
        <taxon>Agaricomycotina</taxon>
        <taxon>Agaricomycetes</taxon>
        <taxon>Agaricomycetidae</taxon>
        <taxon>Agaricales</taxon>
        <taxon>Marasmiineae</taxon>
        <taxon>Mycenaceae</taxon>
        <taxon>Mycena</taxon>
    </lineage>
</organism>
<evidence type="ECO:0000313" key="3">
    <source>
        <dbReference type="Proteomes" id="UP001215280"/>
    </source>
</evidence>
<keyword evidence="3" id="KW-1185">Reference proteome</keyword>
<comment type="caution">
    <text evidence="2">The sequence shown here is derived from an EMBL/GenBank/DDBJ whole genome shotgun (WGS) entry which is preliminary data.</text>
</comment>
<dbReference type="EMBL" id="JARJLG010000142">
    <property type="protein sequence ID" value="KAJ7737605.1"/>
    <property type="molecule type" value="Genomic_DNA"/>
</dbReference>
<proteinExistence type="predicted"/>
<accession>A0AAD7I8T2</accession>
<evidence type="ECO:0000313" key="2">
    <source>
        <dbReference type="EMBL" id="KAJ7737605.1"/>
    </source>
</evidence>
<evidence type="ECO:0000256" key="1">
    <source>
        <dbReference type="SAM" id="MobiDB-lite"/>
    </source>
</evidence>